<evidence type="ECO:0000256" key="11">
    <source>
        <dbReference type="ARBA" id="ARBA00030624"/>
    </source>
</evidence>
<evidence type="ECO:0000256" key="4">
    <source>
        <dbReference type="ARBA" id="ARBA00004754"/>
    </source>
</evidence>
<dbReference type="GO" id="GO:0000255">
    <property type="term" value="P:allantoin metabolic process"/>
    <property type="evidence" value="ECO:0007669"/>
    <property type="project" value="InterPro"/>
</dbReference>
<evidence type="ECO:0000256" key="9">
    <source>
        <dbReference type="ARBA" id="ARBA00023140"/>
    </source>
</evidence>
<keyword evidence="15" id="KW-1185">Reference proteome</keyword>
<proteinExistence type="inferred from homology"/>
<dbReference type="Pfam" id="PF09349">
    <property type="entry name" value="OHCU_decarbox"/>
    <property type="match status" value="2"/>
</dbReference>
<comment type="catalytic activity">
    <reaction evidence="1">
        <text>5-hydroxy-2-oxo-4-ureido-2,5-dihydro-1H-imidazole-5-carboxylate + H(+) = (S)-allantoin + CO2</text>
        <dbReference type="Rhea" id="RHEA:26301"/>
        <dbReference type="ChEBI" id="CHEBI:15378"/>
        <dbReference type="ChEBI" id="CHEBI:15678"/>
        <dbReference type="ChEBI" id="CHEBI:16526"/>
        <dbReference type="ChEBI" id="CHEBI:58639"/>
        <dbReference type="EC" id="4.1.1.97"/>
    </reaction>
</comment>
<evidence type="ECO:0000256" key="8">
    <source>
        <dbReference type="ARBA" id="ARBA00022793"/>
    </source>
</evidence>
<dbReference type="AlphaFoldDB" id="A0AA88Y6P1"/>
<comment type="pathway">
    <text evidence="4">Purine metabolism; urate degradation; (S)-allantoin from urate: step 3/3.</text>
</comment>
<dbReference type="InterPro" id="IPR018020">
    <property type="entry name" value="OHCU_decarboxylase"/>
</dbReference>
<dbReference type="GO" id="GO:0006144">
    <property type="term" value="P:purine nucleobase metabolic process"/>
    <property type="evidence" value="ECO:0007669"/>
    <property type="project" value="UniProtKB-KW"/>
</dbReference>
<dbReference type="EC" id="4.1.1.97" evidence="6"/>
<comment type="similarity">
    <text evidence="5">Belongs to the OHCU decarboxylase family.</text>
</comment>
<evidence type="ECO:0000256" key="6">
    <source>
        <dbReference type="ARBA" id="ARBA00012257"/>
    </source>
</evidence>
<feature type="domain" description="Oxo-4-hydroxy-4-carboxy-5-ureidoimidazoline decarboxylase" evidence="13">
    <location>
        <begin position="13"/>
        <end position="157"/>
    </location>
</feature>
<evidence type="ECO:0000256" key="12">
    <source>
        <dbReference type="ARBA" id="ARBA00032116"/>
    </source>
</evidence>
<reference evidence="14" key="1">
    <citation type="submission" date="2019-08" db="EMBL/GenBank/DDBJ databases">
        <title>The improved chromosome-level genome for the pearl oyster Pinctada fucata martensii using PacBio sequencing and Hi-C.</title>
        <authorList>
            <person name="Zheng Z."/>
        </authorList>
    </citation>
    <scope>NUCLEOTIDE SEQUENCE</scope>
    <source>
        <strain evidence="14">ZZ-2019</strain>
        <tissue evidence="14">Adductor muscle</tissue>
    </source>
</reference>
<keyword evidence="8" id="KW-0210">Decarboxylase</keyword>
<dbReference type="Gene3D" id="1.10.3330.10">
    <property type="entry name" value="Oxo-4-hydroxy-4-carboxy-5-ureidoimidazoline decarboxylase"/>
    <property type="match status" value="2"/>
</dbReference>
<evidence type="ECO:0000256" key="1">
    <source>
        <dbReference type="ARBA" id="ARBA00001163"/>
    </source>
</evidence>
<dbReference type="GO" id="GO:0005777">
    <property type="term" value="C:peroxisome"/>
    <property type="evidence" value="ECO:0007669"/>
    <property type="project" value="UniProtKB-SubCell"/>
</dbReference>
<dbReference type="SUPFAM" id="SSF158694">
    <property type="entry name" value="UraD-Like"/>
    <property type="match status" value="2"/>
</dbReference>
<comment type="function">
    <text evidence="2">Catalyzes the stereoselective decarboxylation of 2-oxo-4-hydroxy-4-carboxy-5-ureidoimidazoline (OHCU) to (S)-allantoin.</text>
</comment>
<evidence type="ECO:0000256" key="7">
    <source>
        <dbReference type="ARBA" id="ARBA00022631"/>
    </source>
</evidence>
<keyword evidence="7" id="KW-0659">Purine metabolism</keyword>
<dbReference type="EMBL" id="VSWD01000007">
    <property type="protein sequence ID" value="KAK3098846.1"/>
    <property type="molecule type" value="Genomic_DNA"/>
</dbReference>
<evidence type="ECO:0000313" key="14">
    <source>
        <dbReference type="EMBL" id="KAK3098846.1"/>
    </source>
</evidence>
<accession>A0AA88Y6P1</accession>
<dbReference type="InterPro" id="IPR036778">
    <property type="entry name" value="OHCU_decarboxylase_sf"/>
</dbReference>
<dbReference type="FunFam" id="1.10.3330.10:FF:000001">
    <property type="entry name" value="2-oxo-4-hydroxy-4-carboxy-5-ureidoimidazoline decarboxylase"/>
    <property type="match status" value="1"/>
</dbReference>
<dbReference type="GO" id="GO:0051997">
    <property type="term" value="F:2-oxo-4-hydroxy-4-carboxy-5-ureidoimidazoline decarboxylase activity"/>
    <property type="evidence" value="ECO:0007669"/>
    <property type="project" value="UniProtKB-EC"/>
</dbReference>
<gene>
    <name evidence="14" type="ORF">FSP39_023654</name>
</gene>
<feature type="domain" description="Oxo-4-hydroxy-4-carboxy-5-ureidoimidazoline decarboxylase" evidence="13">
    <location>
        <begin position="165"/>
        <end position="321"/>
    </location>
</feature>
<evidence type="ECO:0000256" key="2">
    <source>
        <dbReference type="ARBA" id="ARBA00002506"/>
    </source>
</evidence>
<name>A0AA88Y6P1_PINIB</name>
<evidence type="ECO:0000256" key="10">
    <source>
        <dbReference type="ARBA" id="ARBA00023239"/>
    </source>
</evidence>
<dbReference type="GO" id="GO:0019628">
    <property type="term" value="P:urate catabolic process"/>
    <property type="evidence" value="ECO:0007669"/>
    <property type="project" value="TreeGrafter"/>
</dbReference>
<dbReference type="PANTHER" id="PTHR43466:SF1">
    <property type="entry name" value="2-OXO-4-HYDROXY-4-CARBOXY-5-UREIDOIMIDAZOLINE DECARBOXYLASE-RELATED"/>
    <property type="match status" value="1"/>
</dbReference>
<evidence type="ECO:0000259" key="13">
    <source>
        <dbReference type="Pfam" id="PF09349"/>
    </source>
</evidence>
<sequence>MITDLQMDISAVNNMTYEEFMSKFGNVVERCSLCAAAVWDERPYEDVVHFSQSIAKIIDDLPVSAKKGLLRHIPDLAGRMAQSGGLSKESTYEQKSAGLLNMSDEERMKINSLNEKYKRKFGFPFVICARKNKKDTILEALEKRLKNCCEQEINTVYEMDISAVNSMSYEEFISKFGNVVEHCSLCAAAVWREHPFNDVAQLSRHIAKFIDDLPLSGKEGILRLHPDLAGRIAQSGGLTKESTNEQKSAGLNDMTDDERMKMNRMNEQYKQKFGFPFVICARQNKKAAILEGLERRLNNSAEQEAITGANEVKKICDLRLRDIVDPTSSKL</sequence>
<protein>
    <recommendedName>
        <fullName evidence="6">2-oxo-4-hydroxy-4-carboxy-5-ureidoimidazoline decarboxylase</fullName>
        <ecNumber evidence="6">4.1.1.97</ecNumber>
    </recommendedName>
    <alternativeName>
        <fullName evidence="12">Parahox neighbor</fullName>
    </alternativeName>
    <alternativeName>
        <fullName evidence="11">Ureidoimidazoline (2-oxo-4-hydroxy-4-carboxy-5-) decarboxylase</fullName>
    </alternativeName>
</protein>
<dbReference type="PANTHER" id="PTHR43466">
    <property type="entry name" value="2-OXO-4-HYDROXY-4-CARBOXY-5-UREIDOIMIDAZOLINE DECARBOXYLASE-RELATED"/>
    <property type="match status" value="1"/>
</dbReference>
<dbReference type="InterPro" id="IPR017580">
    <property type="entry name" value="OHCU_decarboxylase-1"/>
</dbReference>
<organism evidence="14 15">
    <name type="scientific">Pinctada imbricata</name>
    <name type="common">Atlantic pearl-oyster</name>
    <name type="synonym">Pinctada martensii</name>
    <dbReference type="NCBI Taxonomy" id="66713"/>
    <lineage>
        <taxon>Eukaryota</taxon>
        <taxon>Metazoa</taxon>
        <taxon>Spiralia</taxon>
        <taxon>Lophotrochozoa</taxon>
        <taxon>Mollusca</taxon>
        <taxon>Bivalvia</taxon>
        <taxon>Autobranchia</taxon>
        <taxon>Pteriomorphia</taxon>
        <taxon>Pterioida</taxon>
        <taxon>Pterioidea</taxon>
        <taxon>Pteriidae</taxon>
        <taxon>Pinctada</taxon>
    </lineage>
</organism>
<comment type="caution">
    <text evidence="14">The sequence shown here is derived from an EMBL/GenBank/DDBJ whole genome shotgun (WGS) entry which is preliminary data.</text>
</comment>
<evidence type="ECO:0000313" key="15">
    <source>
        <dbReference type="Proteomes" id="UP001186944"/>
    </source>
</evidence>
<keyword evidence="9" id="KW-0576">Peroxisome</keyword>
<evidence type="ECO:0000256" key="3">
    <source>
        <dbReference type="ARBA" id="ARBA00004275"/>
    </source>
</evidence>
<dbReference type="NCBIfam" id="TIGR03164">
    <property type="entry name" value="UHCUDC"/>
    <property type="match status" value="2"/>
</dbReference>
<evidence type="ECO:0000256" key="5">
    <source>
        <dbReference type="ARBA" id="ARBA00005793"/>
    </source>
</evidence>
<comment type="subcellular location">
    <subcellularLocation>
        <location evidence="3">Peroxisome</location>
    </subcellularLocation>
</comment>
<keyword evidence="10" id="KW-0456">Lyase</keyword>
<dbReference type="Proteomes" id="UP001186944">
    <property type="component" value="Unassembled WGS sequence"/>
</dbReference>